<reference evidence="2" key="1">
    <citation type="submission" date="2021-11" db="EMBL/GenBank/DDBJ databases">
        <authorList>
            <person name="Schell T."/>
        </authorList>
    </citation>
    <scope>NUCLEOTIDE SEQUENCE</scope>
    <source>
        <strain evidence="2">M5</strain>
    </source>
</reference>
<dbReference type="Proteomes" id="UP000789390">
    <property type="component" value="Unassembled WGS sequence"/>
</dbReference>
<keyword evidence="3" id="KW-1185">Reference proteome</keyword>
<sequence length="576" mass="64774">MSATSARFIVADDSPTSSQTENQAMSDAILVLDPTHSISPLQQAIIERSQELSRQHTMNPRGNRFHHPILVNFAVLAFIHGGRKFYETLHANFQGIFPSIRTVGNRISRFRVPTKEAEVYVTPVKQFIEDNKLPPVISISEDATAIVGRREYCATTNSIFGFSLPLQPNGLPKSSDAEVGTVGDIINMFKNYDRATSAMVVMAQPLCPNAPAFEVCSFGTNNKFTSFDVENRRMTIENEFKKIGITVLTYSADGDSKEMKMMRDRLQLGIAPKKKVLRRGVPDPLQSLKCRWKWFSADLVDTCIPVQDMIHIGAKCRTRLLKKEKPLMLGNFIASSSDIEYLLSLTQHVSKADHLLKEADLSLNDKMNYGAVERLCNEDIRKLLQIHVPMLSILKLKEMECEQCLVTWNFGSQACESEFSRCQRIAASRYYTEEGVKQGILIPRHVRPFDSLGRQNVNDSVLSHLPSLLEIERTVERAKKDAENELNVLGVRASGPNRFVMAKNTATRSVAKTSSLGRTNSISENRAEDDELLDEETEDCDSYDYQVVSDTPYFTSNSQTLNRGCQTVLKSVKQRL</sequence>
<accession>A0A8J2RKM7</accession>
<organism evidence="2 3">
    <name type="scientific">Daphnia galeata</name>
    <dbReference type="NCBI Taxonomy" id="27404"/>
    <lineage>
        <taxon>Eukaryota</taxon>
        <taxon>Metazoa</taxon>
        <taxon>Ecdysozoa</taxon>
        <taxon>Arthropoda</taxon>
        <taxon>Crustacea</taxon>
        <taxon>Branchiopoda</taxon>
        <taxon>Diplostraca</taxon>
        <taxon>Cladocera</taxon>
        <taxon>Anomopoda</taxon>
        <taxon>Daphniidae</taxon>
        <taxon>Daphnia</taxon>
    </lineage>
</organism>
<feature type="compositionally biased region" description="Polar residues" evidence="1">
    <location>
        <begin position="511"/>
        <end position="524"/>
    </location>
</feature>
<evidence type="ECO:0000313" key="3">
    <source>
        <dbReference type="Proteomes" id="UP000789390"/>
    </source>
</evidence>
<dbReference type="PANTHER" id="PTHR33173:SF2">
    <property type="entry name" value="MYND-TYPE DOMAIN-CONTAINING PROTEIN"/>
    <property type="match status" value="1"/>
</dbReference>
<dbReference type="AlphaFoldDB" id="A0A8J2RKM7"/>
<protein>
    <submittedName>
        <fullName evidence="2">Uncharacterized protein</fullName>
    </submittedName>
</protein>
<name>A0A8J2RKM7_9CRUS</name>
<dbReference type="OrthoDB" id="10064970at2759"/>
<feature type="region of interest" description="Disordered" evidence="1">
    <location>
        <begin position="1"/>
        <end position="22"/>
    </location>
</feature>
<dbReference type="EMBL" id="CAKKLH010000127">
    <property type="protein sequence ID" value="CAH0104188.1"/>
    <property type="molecule type" value="Genomic_DNA"/>
</dbReference>
<feature type="region of interest" description="Disordered" evidence="1">
    <location>
        <begin position="511"/>
        <end position="533"/>
    </location>
</feature>
<evidence type="ECO:0000256" key="1">
    <source>
        <dbReference type="SAM" id="MobiDB-lite"/>
    </source>
</evidence>
<proteinExistence type="predicted"/>
<dbReference type="PANTHER" id="PTHR33173">
    <property type="match status" value="1"/>
</dbReference>
<evidence type="ECO:0000313" key="2">
    <source>
        <dbReference type="EMBL" id="CAH0104188.1"/>
    </source>
</evidence>
<comment type="caution">
    <text evidence="2">The sequence shown here is derived from an EMBL/GenBank/DDBJ whole genome shotgun (WGS) entry which is preliminary data.</text>
</comment>
<gene>
    <name evidence="2" type="ORF">DGAL_LOCUS6907</name>
</gene>